<dbReference type="AlphaFoldDB" id="A0A0E9RI57"/>
<proteinExistence type="predicted"/>
<sequence length="36" mass="4291">MSTGFVDVMPHKFQLNPLSYNELFFILRNNRSLLTF</sequence>
<accession>A0A0E9RI57</accession>
<evidence type="ECO:0000313" key="1">
    <source>
        <dbReference type="EMBL" id="JAH28160.1"/>
    </source>
</evidence>
<dbReference type="EMBL" id="GBXM01080417">
    <property type="protein sequence ID" value="JAH28160.1"/>
    <property type="molecule type" value="Transcribed_RNA"/>
</dbReference>
<protein>
    <submittedName>
        <fullName evidence="1">Uncharacterized protein</fullName>
    </submittedName>
</protein>
<name>A0A0E9RI57_ANGAN</name>
<reference evidence="1" key="2">
    <citation type="journal article" date="2015" name="Fish Shellfish Immunol.">
        <title>Early steps in the European eel (Anguilla anguilla)-Vibrio vulnificus interaction in the gills: Role of the RtxA13 toxin.</title>
        <authorList>
            <person name="Callol A."/>
            <person name="Pajuelo D."/>
            <person name="Ebbesson L."/>
            <person name="Teles M."/>
            <person name="MacKenzie S."/>
            <person name="Amaro C."/>
        </authorList>
    </citation>
    <scope>NUCLEOTIDE SEQUENCE</scope>
</reference>
<reference evidence="1" key="1">
    <citation type="submission" date="2014-11" db="EMBL/GenBank/DDBJ databases">
        <authorList>
            <person name="Amaro Gonzalez C."/>
        </authorList>
    </citation>
    <scope>NUCLEOTIDE SEQUENCE</scope>
</reference>
<organism evidence="1">
    <name type="scientific">Anguilla anguilla</name>
    <name type="common">European freshwater eel</name>
    <name type="synonym">Muraena anguilla</name>
    <dbReference type="NCBI Taxonomy" id="7936"/>
    <lineage>
        <taxon>Eukaryota</taxon>
        <taxon>Metazoa</taxon>
        <taxon>Chordata</taxon>
        <taxon>Craniata</taxon>
        <taxon>Vertebrata</taxon>
        <taxon>Euteleostomi</taxon>
        <taxon>Actinopterygii</taxon>
        <taxon>Neopterygii</taxon>
        <taxon>Teleostei</taxon>
        <taxon>Anguilliformes</taxon>
        <taxon>Anguillidae</taxon>
        <taxon>Anguilla</taxon>
    </lineage>
</organism>